<dbReference type="AlphaFoldDB" id="A0A1R3RQC0"/>
<name>A0A1R3RQC0_ASPC5</name>
<organism evidence="1 2">
    <name type="scientific">Aspergillus carbonarius (strain ITEM 5010)</name>
    <dbReference type="NCBI Taxonomy" id="602072"/>
    <lineage>
        <taxon>Eukaryota</taxon>
        <taxon>Fungi</taxon>
        <taxon>Dikarya</taxon>
        <taxon>Ascomycota</taxon>
        <taxon>Pezizomycotina</taxon>
        <taxon>Eurotiomycetes</taxon>
        <taxon>Eurotiomycetidae</taxon>
        <taxon>Eurotiales</taxon>
        <taxon>Aspergillaceae</taxon>
        <taxon>Aspergillus</taxon>
        <taxon>Aspergillus subgen. Circumdati</taxon>
    </lineage>
</organism>
<sequence>MLGSSQENLPSTATASSLVGFLSLSIEIRHSIYERVLTVPHFLSVFQDTGGPVEVFTPAKPNAWLALIYVNRQVSAEARAILYGANQFIFQEIETLQRPASVLEAFLKCIGPENAGFLSHICIDFPATEKIDDCSGEIRLRDNSLQRLRLLQKLCAGLKTFETLVYGRNSSSLLSEDQIKTKLVKEVLLDIDAQLRGIVTLNNIIVRVYSGSIAPPIQEFLQGLGWTVLIGD</sequence>
<dbReference type="PANTHER" id="PTHR42085:SF8">
    <property type="entry name" value="F-BOX DOMAIN-CONTAINING PROTEIN"/>
    <property type="match status" value="1"/>
</dbReference>
<dbReference type="OrthoDB" id="62952at2759"/>
<accession>A0A1R3RQC0</accession>
<dbReference type="Proteomes" id="UP000188318">
    <property type="component" value="Unassembled WGS sequence"/>
</dbReference>
<dbReference type="InterPro" id="IPR038883">
    <property type="entry name" value="AN11006-like"/>
</dbReference>
<dbReference type="PANTHER" id="PTHR42085">
    <property type="entry name" value="F-BOX DOMAIN-CONTAINING PROTEIN"/>
    <property type="match status" value="1"/>
</dbReference>
<gene>
    <name evidence="1" type="ORF">ASPCADRAFT_206865</name>
</gene>
<protein>
    <submittedName>
        <fullName evidence="1">Uncharacterized protein</fullName>
    </submittedName>
</protein>
<dbReference type="OMA" id="SFLNCIG"/>
<evidence type="ECO:0000313" key="1">
    <source>
        <dbReference type="EMBL" id="OOF96681.1"/>
    </source>
</evidence>
<dbReference type="EMBL" id="KV907498">
    <property type="protein sequence ID" value="OOF96681.1"/>
    <property type="molecule type" value="Genomic_DNA"/>
</dbReference>
<reference evidence="2" key="1">
    <citation type="journal article" date="2017" name="Genome Biol.">
        <title>Comparative genomics reveals high biological diversity and specific adaptations in the industrially and medically important fungal genus Aspergillus.</title>
        <authorList>
            <person name="de Vries R.P."/>
            <person name="Riley R."/>
            <person name="Wiebenga A."/>
            <person name="Aguilar-Osorio G."/>
            <person name="Amillis S."/>
            <person name="Uchima C.A."/>
            <person name="Anderluh G."/>
            <person name="Asadollahi M."/>
            <person name="Askin M."/>
            <person name="Barry K."/>
            <person name="Battaglia E."/>
            <person name="Bayram O."/>
            <person name="Benocci T."/>
            <person name="Braus-Stromeyer S.A."/>
            <person name="Caldana C."/>
            <person name="Canovas D."/>
            <person name="Cerqueira G.C."/>
            <person name="Chen F."/>
            <person name="Chen W."/>
            <person name="Choi C."/>
            <person name="Clum A."/>
            <person name="Dos Santos R.A."/>
            <person name="Damasio A.R."/>
            <person name="Diallinas G."/>
            <person name="Emri T."/>
            <person name="Fekete E."/>
            <person name="Flipphi M."/>
            <person name="Freyberg S."/>
            <person name="Gallo A."/>
            <person name="Gournas C."/>
            <person name="Habgood R."/>
            <person name="Hainaut M."/>
            <person name="Harispe M.L."/>
            <person name="Henrissat B."/>
            <person name="Hilden K.S."/>
            <person name="Hope R."/>
            <person name="Hossain A."/>
            <person name="Karabika E."/>
            <person name="Karaffa L."/>
            <person name="Karanyi Z."/>
            <person name="Krasevec N."/>
            <person name="Kuo A."/>
            <person name="Kusch H."/>
            <person name="LaButti K."/>
            <person name="Lagendijk E.L."/>
            <person name="Lapidus A."/>
            <person name="Levasseur A."/>
            <person name="Lindquist E."/>
            <person name="Lipzen A."/>
            <person name="Logrieco A.F."/>
            <person name="MacCabe A."/>
            <person name="Maekelae M.R."/>
            <person name="Malavazi I."/>
            <person name="Melin P."/>
            <person name="Meyer V."/>
            <person name="Mielnichuk N."/>
            <person name="Miskei M."/>
            <person name="Molnar A.P."/>
            <person name="Mule G."/>
            <person name="Ngan C.Y."/>
            <person name="Orejas M."/>
            <person name="Orosz E."/>
            <person name="Ouedraogo J.P."/>
            <person name="Overkamp K.M."/>
            <person name="Park H.-S."/>
            <person name="Perrone G."/>
            <person name="Piumi F."/>
            <person name="Punt P.J."/>
            <person name="Ram A.F."/>
            <person name="Ramon A."/>
            <person name="Rauscher S."/>
            <person name="Record E."/>
            <person name="Riano-Pachon D.M."/>
            <person name="Robert V."/>
            <person name="Roehrig J."/>
            <person name="Ruller R."/>
            <person name="Salamov A."/>
            <person name="Salih N.S."/>
            <person name="Samson R.A."/>
            <person name="Sandor E."/>
            <person name="Sanguinetti M."/>
            <person name="Schuetze T."/>
            <person name="Sepcic K."/>
            <person name="Shelest E."/>
            <person name="Sherlock G."/>
            <person name="Sophianopoulou V."/>
            <person name="Squina F.M."/>
            <person name="Sun H."/>
            <person name="Susca A."/>
            <person name="Todd R.B."/>
            <person name="Tsang A."/>
            <person name="Unkles S.E."/>
            <person name="van de Wiele N."/>
            <person name="van Rossen-Uffink D."/>
            <person name="Oliveira J.V."/>
            <person name="Vesth T.C."/>
            <person name="Visser J."/>
            <person name="Yu J.-H."/>
            <person name="Zhou M."/>
            <person name="Andersen M.R."/>
            <person name="Archer D.B."/>
            <person name="Baker S.E."/>
            <person name="Benoit I."/>
            <person name="Brakhage A.A."/>
            <person name="Braus G.H."/>
            <person name="Fischer R."/>
            <person name="Frisvad J.C."/>
            <person name="Goldman G.H."/>
            <person name="Houbraken J."/>
            <person name="Oakley B."/>
            <person name="Pocsi I."/>
            <person name="Scazzocchio C."/>
            <person name="Seiboth B."/>
            <person name="vanKuyk P.A."/>
            <person name="Wortman J."/>
            <person name="Dyer P.S."/>
            <person name="Grigoriev I.V."/>
        </authorList>
    </citation>
    <scope>NUCLEOTIDE SEQUENCE [LARGE SCALE GENOMIC DNA]</scope>
    <source>
        <strain evidence="2">ITEM 5010</strain>
    </source>
</reference>
<proteinExistence type="predicted"/>
<keyword evidence="2" id="KW-1185">Reference proteome</keyword>
<evidence type="ECO:0000313" key="2">
    <source>
        <dbReference type="Proteomes" id="UP000188318"/>
    </source>
</evidence>
<dbReference type="VEuPathDB" id="FungiDB:ASPCADRAFT_206865"/>